<evidence type="ECO:0000313" key="3">
    <source>
        <dbReference type="Proteomes" id="UP000250321"/>
    </source>
</evidence>
<accession>A0A314UH08</accession>
<evidence type="ECO:0000256" key="1">
    <source>
        <dbReference type="SAM" id="MobiDB-lite"/>
    </source>
</evidence>
<proteinExistence type="predicted"/>
<dbReference type="Proteomes" id="UP000250321">
    <property type="component" value="Unassembled WGS sequence"/>
</dbReference>
<feature type="region of interest" description="Disordered" evidence="1">
    <location>
        <begin position="30"/>
        <end position="96"/>
    </location>
</feature>
<organism evidence="2 3">
    <name type="scientific">Prunus yedoensis var. nudiflora</name>
    <dbReference type="NCBI Taxonomy" id="2094558"/>
    <lineage>
        <taxon>Eukaryota</taxon>
        <taxon>Viridiplantae</taxon>
        <taxon>Streptophyta</taxon>
        <taxon>Embryophyta</taxon>
        <taxon>Tracheophyta</taxon>
        <taxon>Spermatophyta</taxon>
        <taxon>Magnoliopsida</taxon>
        <taxon>eudicotyledons</taxon>
        <taxon>Gunneridae</taxon>
        <taxon>Pentapetalae</taxon>
        <taxon>rosids</taxon>
        <taxon>fabids</taxon>
        <taxon>Rosales</taxon>
        <taxon>Rosaceae</taxon>
        <taxon>Amygdaloideae</taxon>
        <taxon>Amygdaleae</taxon>
        <taxon>Prunus</taxon>
    </lineage>
</organism>
<dbReference type="AlphaFoldDB" id="A0A314UH08"/>
<comment type="caution">
    <text evidence="2">The sequence shown here is derived from an EMBL/GenBank/DDBJ whole genome shotgun (WGS) entry which is preliminary data.</text>
</comment>
<name>A0A314UH08_PRUYE</name>
<feature type="compositionally biased region" description="Basic and acidic residues" evidence="1">
    <location>
        <begin position="39"/>
        <end position="50"/>
    </location>
</feature>
<feature type="compositionally biased region" description="Basic and acidic residues" evidence="1">
    <location>
        <begin position="72"/>
        <end position="81"/>
    </location>
</feature>
<sequence length="96" mass="10853">MALKPGQNCSTSVYLISAITVEDLGTVTPNAHKRKRRRELRDTVPGREPELSENYMNNPNPYWRRKVSGGRQQHEIRDKSMDGGGACTRRVRAGTK</sequence>
<dbReference type="EMBL" id="PJQY01003825">
    <property type="protein sequence ID" value="PQM34189.1"/>
    <property type="molecule type" value="Genomic_DNA"/>
</dbReference>
<dbReference type="OrthoDB" id="10393624at2759"/>
<reference evidence="2 3" key="1">
    <citation type="submission" date="2018-02" db="EMBL/GenBank/DDBJ databases">
        <title>Draft genome of wild Prunus yedoensis var. nudiflora.</title>
        <authorList>
            <person name="Baek S."/>
            <person name="Kim J.-H."/>
            <person name="Choi K."/>
            <person name="Kim G.-B."/>
            <person name="Cho A."/>
            <person name="Jang H."/>
            <person name="Shin C.-H."/>
            <person name="Yu H.-J."/>
            <person name="Mun J.-H."/>
        </authorList>
    </citation>
    <scope>NUCLEOTIDE SEQUENCE [LARGE SCALE GENOMIC DNA]</scope>
    <source>
        <strain evidence="3">cv. Jeju island</strain>
        <tissue evidence="2">Leaf</tissue>
    </source>
</reference>
<keyword evidence="3" id="KW-1185">Reference proteome</keyword>
<gene>
    <name evidence="2" type="ORF">Pyn_04308</name>
</gene>
<evidence type="ECO:0000313" key="2">
    <source>
        <dbReference type="EMBL" id="PQM34189.1"/>
    </source>
</evidence>
<protein>
    <submittedName>
        <fullName evidence="2">Uncharacterized protein</fullName>
    </submittedName>
</protein>